<keyword evidence="6" id="KW-1185">Reference proteome</keyword>
<dbReference type="PANTHER" id="PTHR43214:SF17">
    <property type="entry name" value="TRANSCRIPTIONAL REGULATORY PROTEIN RCSB"/>
    <property type="match status" value="1"/>
</dbReference>
<protein>
    <submittedName>
        <fullName evidence="5">Putative two component transcriptional regulator</fullName>
    </submittedName>
</protein>
<accession>I2B6H4</accession>
<feature type="domain" description="Response regulatory" evidence="4">
    <location>
        <begin position="6"/>
        <end position="126"/>
    </location>
</feature>
<organism evidence="5 6">
    <name type="scientific">Shimwellia blattae (strain ATCC 29907 / DSM 4481 / JCM 1650 / NBRC 105725 / CDC 9005-74)</name>
    <name type="common">Escherichia blattae</name>
    <dbReference type="NCBI Taxonomy" id="630626"/>
    <lineage>
        <taxon>Bacteria</taxon>
        <taxon>Pseudomonadati</taxon>
        <taxon>Pseudomonadota</taxon>
        <taxon>Gammaproteobacteria</taxon>
        <taxon>Enterobacterales</taxon>
        <taxon>Enterobacteriaceae</taxon>
        <taxon>Shimwellia</taxon>
    </lineage>
</organism>
<proteinExistence type="predicted"/>
<dbReference type="CDD" id="cd06170">
    <property type="entry name" value="LuxR_C_like"/>
    <property type="match status" value="1"/>
</dbReference>
<dbReference type="OrthoDB" id="281302at2"/>
<feature type="domain" description="HTH luxR-type" evidence="3">
    <location>
        <begin position="146"/>
        <end position="211"/>
    </location>
</feature>
<dbReference type="GO" id="GO:0003677">
    <property type="term" value="F:DNA binding"/>
    <property type="evidence" value="ECO:0007669"/>
    <property type="project" value="UniProtKB-KW"/>
</dbReference>
<dbReference type="PROSITE" id="PS50043">
    <property type="entry name" value="HTH_LUXR_2"/>
    <property type="match status" value="1"/>
</dbReference>
<dbReference type="InterPro" id="IPR016032">
    <property type="entry name" value="Sig_transdc_resp-reg_C-effctor"/>
</dbReference>
<dbReference type="InterPro" id="IPR000792">
    <property type="entry name" value="Tscrpt_reg_LuxR_C"/>
</dbReference>
<dbReference type="Pfam" id="PF00072">
    <property type="entry name" value="Response_reg"/>
    <property type="match status" value="1"/>
</dbReference>
<evidence type="ECO:0000256" key="2">
    <source>
        <dbReference type="PROSITE-ProRule" id="PRU00169"/>
    </source>
</evidence>
<keyword evidence="2" id="KW-0597">Phosphoprotein</keyword>
<dbReference type="Proteomes" id="UP000001955">
    <property type="component" value="Chromosome"/>
</dbReference>
<reference evidence="5 6" key="1">
    <citation type="journal article" date="2012" name="J. Bacteriol.">
        <title>Complete genome sequence of the B12-producing Shimwellia blattae strain DSM 4481, isolated from a cockroach.</title>
        <authorList>
            <person name="Brzuszkiewicz E."/>
            <person name="Waschkowitz T."/>
            <person name="Wiezer A."/>
            <person name="Daniel R."/>
        </authorList>
    </citation>
    <scope>NUCLEOTIDE SEQUENCE [LARGE SCALE GENOMIC DNA]</scope>
    <source>
        <strain evidence="6">ATCC 29907 / DSM 4481 / JCM 1650 / NBRC 105725 / CDC 9005-74</strain>
    </source>
</reference>
<dbReference type="PANTHER" id="PTHR43214">
    <property type="entry name" value="TWO-COMPONENT RESPONSE REGULATOR"/>
    <property type="match status" value="1"/>
</dbReference>
<evidence type="ECO:0000259" key="3">
    <source>
        <dbReference type="PROSITE" id="PS50043"/>
    </source>
</evidence>
<gene>
    <name evidence="5" type="ordered locus">EBL_c10180</name>
</gene>
<name>I2B6H4_SHIBC</name>
<dbReference type="InterPro" id="IPR011006">
    <property type="entry name" value="CheY-like_superfamily"/>
</dbReference>
<dbReference type="EMBL" id="CP001560">
    <property type="protein sequence ID" value="AFJ46128.1"/>
    <property type="molecule type" value="Genomic_DNA"/>
</dbReference>
<evidence type="ECO:0000313" key="6">
    <source>
        <dbReference type="Proteomes" id="UP000001955"/>
    </source>
</evidence>
<dbReference type="InterPro" id="IPR001789">
    <property type="entry name" value="Sig_transdc_resp-reg_receiver"/>
</dbReference>
<dbReference type="eggNOG" id="COG2197">
    <property type="taxonomic scope" value="Bacteria"/>
</dbReference>
<dbReference type="SUPFAM" id="SSF46894">
    <property type="entry name" value="C-terminal effector domain of the bipartite response regulators"/>
    <property type="match status" value="1"/>
</dbReference>
<evidence type="ECO:0000259" key="4">
    <source>
        <dbReference type="PROSITE" id="PS50110"/>
    </source>
</evidence>
<dbReference type="STRING" id="630626.EBL_c10180"/>
<dbReference type="KEGG" id="ebt:EBL_c10180"/>
<feature type="modified residue" description="4-aspartylphosphate" evidence="2">
    <location>
        <position position="57"/>
    </location>
</feature>
<dbReference type="Gene3D" id="1.10.10.10">
    <property type="entry name" value="Winged helix-like DNA-binding domain superfamily/Winged helix DNA-binding domain"/>
    <property type="match status" value="1"/>
</dbReference>
<dbReference type="HOGENOM" id="CLU_000445_90_1_6"/>
<dbReference type="Gene3D" id="3.40.50.2300">
    <property type="match status" value="1"/>
</dbReference>
<dbReference type="Pfam" id="PF00196">
    <property type="entry name" value="GerE"/>
    <property type="match status" value="1"/>
</dbReference>
<dbReference type="PROSITE" id="PS50110">
    <property type="entry name" value="RESPONSE_REGULATORY"/>
    <property type="match status" value="1"/>
</dbReference>
<dbReference type="SMART" id="SM00421">
    <property type="entry name" value="HTH_LUXR"/>
    <property type="match status" value="1"/>
</dbReference>
<dbReference type="InterPro" id="IPR036388">
    <property type="entry name" value="WH-like_DNA-bd_sf"/>
</dbReference>
<dbReference type="GO" id="GO:0000160">
    <property type="term" value="P:phosphorelay signal transduction system"/>
    <property type="evidence" value="ECO:0007669"/>
    <property type="project" value="InterPro"/>
</dbReference>
<keyword evidence="1" id="KW-0238">DNA-binding</keyword>
<dbReference type="AlphaFoldDB" id="I2B6H4"/>
<evidence type="ECO:0000256" key="1">
    <source>
        <dbReference type="ARBA" id="ARBA00023125"/>
    </source>
</evidence>
<sequence>MKDKWTISISSENAYILDSLEKTFSSAAEFQVVNVTNSGDVLMKCLQLRQPDIIIADFSVNTVDRNLTGFTNLTILRKKYPDIKVIVLTSLKNAGIFKMLLEHGAMAVISKNDPVKETEKACFTVMEQKKIYLSPGIQTILDNSDNSPKSSMLTAKELEVVRLFASGYTLSQIADRQNRTISTVSTQKWSAMRRLGITTNSELIRYAFSQGIIV</sequence>
<dbReference type="PRINTS" id="PR00038">
    <property type="entry name" value="HTHLUXR"/>
</dbReference>
<evidence type="ECO:0000313" key="5">
    <source>
        <dbReference type="EMBL" id="AFJ46128.1"/>
    </source>
</evidence>
<accession>K6USH5</accession>
<dbReference type="InterPro" id="IPR039420">
    <property type="entry name" value="WalR-like"/>
</dbReference>
<dbReference type="SUPFAM" id="SSF52172">
    <property type="entry name" value="CheY-like"/>
    <property type="match status" value="1"/>
</dbReference>
<dbReference type="RefSeq" id="WP_002441388.1">
    <property type="nucleotide sequence ID" value="NC_017910.1"/>
</dbReference>
<dbReference type="GO" id="GO:0006355">
    <property type="term" value="P:regulation of DNA-templated transcription"/>
    <property type="evidence" value="ECO:0007669"/>
    <property type="project" value="InterPro"/>
</dbReference>